<dbReference type="ExpressionAtlas" id="O62221">
    <property type="expression patterns" value="baseline and differential"/>
</dbReference>
<accession>O62221</accession>
<dbReference type="WormBase" id="F33H2.8a">
    <property type="protein sequence ID" value="CE37514"/>
    <property type="gene ID" value="WBGene00009371"/>
</dbReference>
<reference evidence="2 3" key="1">
    <citation type="journal article" date="1998" name="Science">
        <title>Genome sequence of the nematode C. elegans: a platform for investigating biology.</title>
        <authorList>
            <consortium name="The C. elegans sequencing consortium"/>
            <person name="Sulson J.E."/>
            <person name="Waterston R."/>
        </authorList>
    </citation>
    <scope>NUCLEOTIDE SEQUENCE [LARGE SCALE GENOMIC DNA]</scope>
    <source>
        <strain evidence="2 3">Bristol N2</strain>
    </source>
</reference>
<dbReference type="InParanoid" id="O62221"/>
<feature type="transmembrane region" description="Helical" evidence="1">
    <location>
        <begin position="187"/>
        <end position="204"/>
    </location>
</feature>
<dbReference type="RefSeq" id="NP_493621.2">
    <property type="nucleotide sequence ID" value="NM_061220.4"/>
</dbReference>
<keyword evidence="1" id="KW-0472">Membrane</keyword>
<dbReference type="eggNOG" id="ENOG502SAIU">
    <property type="taxonomic scope" value="Eukaryota"/>
</dbReference>
<proteinExistence type="predicted"/>
<evidence type="ECO:0000313" key="3">
    <source>
        <dbReference type="Proteomes" id="UP000001940"/>
    </source>
</evidence>
<feature type="transmembrane region" description="Helical" evidence="1">
    <location>
        <begin position="41"/>
        <end position="63"/>
    </location>
</feature>
<dbReference type="OMA" id="GHINAFM"/>
<dbReference type="PaxDb" id="6239-F33H2.8a"/>
<dbReference type="OrthoDB" id="5867030at2759"/>
<dbReference type="STRING" id="6239.F33H2.8a.1"/>
<feature type="transmembrane region" description="Helical" evidence="1">
    <location>
        <begin position="308"/>
        <end position="327"/>
    </location>
</feature>
<dbReference type="GeneID" id="185238"/>
<feature type="transmembrane region" description="Helical" evidence="1">
    <location>
        <begin position="225"/>
        <end position="242"/>
    </location>
</feature>
<sequence>MRLFSVKRNEHIPAVFHIDFTEFATKMSAEKKEVSKSEAGYYFLLELASAFVLSAAHNVLFFVLDIKLIATSFAQFFFTFIFLKLIHFANYIPQAHIPKKILLPAAGAKLLEVLIASLANSHNRTGELFLVRSFDFLFAGCILFYYSTRQNGKGLTKTDCWMIAPLAIAVSIAWLEPGQMEYTGVSLMSAFLLPISRALSFILLKNSMDCLGKGHINAFMLEYTRFVTILLFLPALVSYLLSSVEVTASWESIDYVLMSLSFIFMICNLYSHLWLTLSLSPSVYLVLENSRNLLASCAQWIIQNMAHPSLIAFGGKIVGFAAIFRIWTRS</sequence>
<keyword evidence="1" id="KW-1133">Transmembrane helix</keyword>
<organism evidence="2 3">
    <name type="scientific">Caenorhabditis elegans</name>
    <dbReference type="NCBI Taxonomy" id="6239"/>
    <lineage>
        <taxon>Eukaryota</taxon>
        <taxon>Metazoa</taxon>
        <taxon>Ecdysozoa</taxon>
        <taxon>Nematoda</taxon>
        <taxon>Chromadorea</taxon>
        <taxon>Rhabditida</taxon>
        <taxon>Rhabditina</taxon>
        <taxon>Rhabditomorpha</taxon>
        <taxon>Rhabditoidea</taxon>
        <taxon>Rhabditidae</taxon>
        <taxon>Peloderinae</taxon>
        <taxon>Caenorhabditis</taxon>
    </lineage>
</organism>
<evidence type="ECO:0000256" key="1">
    <source>
        <dbReference type="SAM" id="Phobius"/>
    </source>
</evidence>
<keyword evidence="1" id="KW-0812">Transmembrane</keyword>
<dbReference type="EMBL" id="BX284601">
    <property type="protein sequence ID" value="CAB04266.2"/>
    <property type="molecule type" value="Genomic_DNA"/>
</dbReference>
<gene>
    <name evidence="2" type="ORF">CELE_F33H2.8</name>
    <name evidence="2 4" type="ORF">F33H2.8</name>
</gene>
<dbReference type="Proteomes" id="UP000001940">
    <property type="component" value="Chromosome I"/>
</dbReference>
<protein>
    <submittedName>
        <fullName evidence="2">TPT domain-containing protein</fullName>
    </submittedName>
</protein>
<dbReference type="PIR" id="T21715">
    <property type="entry name" value="T21715"/>
</dbReference>
<feature type="transmembrane region" description="Helical" evidence="1">
    <location>
        <begin position="69"/>
        <end position="89"/>
    </location>
</feature>
<dbReference type="AGR" id="WB:WBGene00009371"/>
<dbReference type="CTD" id="185238"/>
<dbReference type="SMR" id="O62221"/>
<feature type="transmembrane region" description="Helical" evidence="1">
    <location>
        <begin position="128"/>
        <end position="146"/>
    </location>
</feature>
<feature type="transmembrane region" description="Helical" evidence="1">
    <location>
        <begin position="158"/>
        <end position="175"/>
    </location>
</feature>
<dbReference type="HOGENOM" id="CLU_903780_0_0_1"/>
<name>O62221_CAEEL</name>
<dbReference type="FunCoup" id="O62221">
    <property type="interactions" value="2"/>
</dbReference>
<dbReference type="UCSC" id="F33H2.8">
    <property type="organism name" value="c. elegans"/>
</dbReference>
<dbReference type="AlphaFoldDB" id="O62221"/>
<evidence type="ECO:0000313" key="2">
    <source>
        <dbReference type="EMBL" id="CAB04266.2"/>
    </source>
</evidence>
<feature type="transmembrane region" description="Helical" evidence="1">
    <location>
        <begin position="262"/>
        <end position="287"/>
    </location>
</feature>
<dbReference type="Bgee" id="WBGene00009371">
    <property type="expression patterns" value="Expressed in embryo and 3 other cell types or tissues"/>
</dbReference>
<evidence type="ECO:0000313" key="4">
    <source>
        <dbReference type="WormBase" id="F33H2.8a"/>
    </source>
</evidence>
<keyword evidence="3" id="KW-1185">Reference proteome</keyword>